<accession>A0A2S3R209</accession>
<organism evidence="1 2">
    <name type="scientific">Vibrio vulnificus</name>
    <dbReference type="NCBI Taxonomy" id="672"/>
    <lineage>
        <taxon>Bacteria</taxon>
        <taxon>Pseudomonadati</taxon>
        <taxon>Pseudomonadota</taxon>
        <taxon>Gammaproteobacteria</taxon>
        <taxon>Vibrionales</taxon>
        <taxon>Vibrionaceae</taxon>
        <taxon>Vibrio</taxon>
    </lineage>
</organism>
<comment type="caution">
    <text evidence="1">The sequence shown here is derived from an EMBL/GenBank/DDBJ whole genome shotgun (WGS) entry which is preliminary data.</text>
</comment>
<protein>
    <submittedName>
        <fullName evidence="1">Uncharacterized protein</fullName>
    </submittedName>
</protein>
<name>A0A2S3R209_VIBVL</name>
<sequence length="69" mass="7579">MDLPDWTPPPCPKCGADEMYHKLVSHVPSSKAFRTQNGWYCAKCNAGAFQVGNFSESDAAQFAVSLVNR</sequence>
<proteinExistence type="predicted"/>
<evidence type="ECO:0000313" key="1">
    <source>
        <dbReference type="EMBL" id="POB47132.1"/>
    </source>
</evidence>
<dbReference type="AlphaFoldDB" id="A0A2S3R209"/>
<dbReference type="EMBL" id="PDGH01000101">
    <property type="protein sequence ID" value="POB47132.1"/>
    <property type="molecule type" value="Genomic_DNA"/>
</dbReference>
<evidence type="ECO:0000313" key="2">
    <source>
        <dbReference type="Proteomes" id="UP000237466"/>
    </source>
</evidence>
<dbReference type="Proteomes" id="UP000237466">
    <property type="component" value="Unassembled WGS sequence"/>
</dbReference>
<gene>
    <name evidence="1" type="ORF">CRN52_13720</name>
</gene>
<reference evidence="1 2" key="1">
    <citation type="journal article" date="2018" name="Front. Microbiol.">
        <title>Phylogeny of Vibrio vulnificus from the Analysis of the Core-Genome: Implications for Intra-Species Taxonomy.</title>
        <authorList>
            <person name="Roig F.J."/>
            <person name="Gonzalez-Candelas F."/>
            <person name="Sanjuan E."/>
            <person name="Fouz B."/>
            <person name="Feil E.J."/>
            <person name="Llorens C."/>
            <person name="Baker-Austin C."/>
            <person name="Oliver J.D."/>
            <person name="Danin-Poleg Y."/>
            <person name="Gibas C.J."/>
            <person name="Kashi Y."/>
            <person name="Gulig P.A."/>
            <person name="Morrison S.S."/>
            <person name="Amaro C."/>
        </authorList>
    </citation>
    <scope>NUCLEOTIDE SEQUENCE [LARGE SCALE GENOMIC DNA]</scope>
    <source>
        <strain evidence="1 2">CECT4608</strain>
    </source>
</reference>